<feature type="transmembrane region" description="Helical" evidence="16">
    <location>
        <begin position="99"/>
        <end position="122"/>
    </location>
</feature>
<keyword evidence="11 16" id="KW-0472">Membrane</keyword>
<comment type="caution">
    <text evidence="20">The sequence shown here is derived from an EMBL/GenBank/DDBJ whole genome shotgun (WGS) entry which is preliminary data.</text>
</comment>
<comment type="catalytic activity">
    <reaction evidence="13 15">
        <text>4 Fe(II)-[cytochrome c] + O2 + 8 H(+)(in) = 4 Fe(III)-[cytochrome c] + 2 H2O + 4 H(+)(out)</text>
        <dbReference type="Rhea" id="RHEA:11436"/>
        <dbReference type="Rhea" id="RHEA-COMP:10350"/>
        <dbReference type="Rhea" id="RHEA-COMP:14399"/>
        <dbReference type="ChEBI" id="CHEBI:15377"/>
        <dbReference type="ChEBI" id="CHEBI:15378"/>
        <dbReference type="ChEBI" id="CHEBI:15379"/>
        <dbReference type="ChEBI" id="CHEBI:29033"/>
        <dbReference type="ChEBI" id="CHEBI:29034"/>
        <dbReference type="EC" id="7.1.1.9"/>
    </reaction>
</comment>
<gene>
    <name evidence="20" type="primary">coxB</name>
    <name evidence="20" type="ORF">GCM10017044_26940</name>
</gene>
<dbReference type="InterPro" id="IPR014222">
    <property type="entry name" value="Cyt_c_oxidase_su2"/>
</dbReference>
<dbReference type="InterPro" id="IPR036257">
    <property type="entry name" value="Cyt_c_oxidase_su2_TM_sf"/>
</dbReference>
<dbReference type="PRINTS" id="PR01166">
    <property type="entry name" value="CYCOXIDASEII"/>
</dbReference>
<dbReference type="PROSITE" id="PS50999">
    <property type="entry name" value="COX2_TM"/>
    <property type="match status" value="1"/>
</dbReference>
<dbReference type="GO" id="GO:0004129">
    <property type="term" value="F:cytochrome-c oxidase activity"/>
    <property type="evidence" value="ECO:0007669"/>
    <property type="project" value="UniProtKB-EC"/>
</dbReference>
<name>A0A919AXY8_9PROT</name>
<evidence type="ECO:0000256" key="16">
    <source>
        <dbReference type="SAM" id="Phobius"/>
    </source>
</evidence>
<dbReference type="PANTHER" id="PTHR22888:SF9">
    <property type="entry name" value="CYTOCHROME C OXIDASE SUBUNIT 2"/>
    <property type="match status" value="1"/>
</dbReference>
<keyword evidence="5 14" id="KW-0812">Transmembrane</keyword>
<evidence type="ECO:0000256" key="5">
    <source>
        <dbReference type="ARBA" id="ARBA00022692"/>
    </source>
</evidence>
<keyword evidence="4 14" id="KW-0679">Respiratory chain</keyword>
<feature type="signal peptide" evidence="17">
    <location>
        <begin position="1"/>
        <end position="21"/>
    </location>
</feature>
<feature type="chain" id="PRO_5037196997" description="Cytochrome c oxidase subunit 2" evidence="17">
    <location>
        <begin position="22"/>
        <end position="297"/>
    </location>
</feature>
<evidence type="ECO:0000256" key="17">
    <source>
        <dbReference type="SAM" id="SignalP"/>
    </source>
</evidence>
<dbReference type="GO" id="GO:0016491">
    <property type="term" value="F:oxidoreductase activity"/>
    <property type="evidence" value="ECO:0007669"/>
    <property type="project" value="InterPro"/>
</dbReference>
<dbReference type="EMBL" id="BNCI01000002">
    <property type="protein sequence ID" value="GHF30177.1"/>
    <property type="molecule type" value="Genomic_DNA"/>
</dbReference>
<evidence type="ECO:0000256" key="8">
    <source>
        <dbReference type="ARBA" id="ARBA00022982"/>
    </source>
</evidence>
<dbReference type="InterPro" id="IPR045187">
    <property type="entry name" value="CcO_II"/>
</dbReference>
<keyword evidence="7" id="KW-1278">Translocase</keyword>
<evidence type="ECO:0000256" key="3">
    <source>
        <dbReference type="ARBA" id="ARBA00022448"/>
    </source>
</evidence>
<dbReference type="Pfam" id="PF00116">
    <property type="entry name" value="COX2"/>
    <property type="match status" value="1"/>
</dbReference>
<reference evidence="20" key="1">
    <citation type="journal article" date="2014" name="Int. J. Syst. Evol. Microbiol.">
        <title>Complete genome sequence of Corynebacterium casei LMG S-19264T (=DSM 44701T), isolated from a smear-ripened cheese.</title>
        <authorList>
            <consortium name="US DOE Joint Genome Institute (JGI-PGF)"/>
            <person name="Walter F."/>
            <person name="Albersmeier A."/>
            <person name="Kalinowski J."/>
            <person name="Ruckert C."/>
        </authorList>
    </citation>
    <scope>NUCLEOTIDE SEQUENCE</scope>
    <source>
        <strain evidence="20">KCTC 42590</strain>
    </source>
</reference>
<keyword evidence="8 14" id="KW-0249">Electron transport</keyword>
<evidence type="ECO:0000313" key="21">
    <source>
        <dbReference type="Proteomes" id="UP000630923"/>
    </source>
</evidence>
<evidence type="ECO:0000256" key="9">
    <source>
        <dbReference type="ARBA" id="ARBA00022989"/>
    </source>
</evidence>
<dbReference type="SUPFAM" id="SSF81464">
    <property type="entry name" value="Cytochrome c oxidase subunit II-like, transmembrane region"/>
    <property type="match status" value="1"/>
</dbReference>
<sequence length="297" mass="32872">MIVKRLTAGFMAAAAAVFSFAATAAAEGRIGAPVEKGLWLQEAASEQAEKVASFNMDLMWIITVITLFVFALMLIIVIRFNEKVNKDPSKTSHNTFLEILWTGTPILILVVIGFQSIPLLYYQDVVPETEFAVRVTGNQWNWTYNYPDHDGIEFTSVIVPDSAFKNAEERAGYEADLSAFLGREAKLNARLLDTDTRLVVPVDTAVKIQLTASDVIHSWTIPAFGVKLDAVPGRLNETWFKVDEVGTYYGQCSELCGKDHAYMPIAVEVVSKEEFAKWVERAKAEFADAGATTAFGR</sequence>
<evidence type="ECO:0000256" key="4">
    <source>
        <dbReference type="ARBA" id="ARBA00022660"/>
    </source>
</evidence>
<protein>
    <recommendedName>
        <fullName evidence="15">Cytochrome c oxidase subunit 2</fullName>
        <ecNumber evidence="15">7.1.1.9</ecNumber>
    </recommendedName>
</protein>
<evidence type="ECO:0000256" key="14">
    <source>
        <dbReference type="RuleBase" id="RU000456"/>
    </source>
</evidence>
<keyword evidence="17" id="KW-0732">Signal</keyword>
<evidence type="ECO:0000256" key="15">
    <source>
        <dbReference type="RuleBase" id="RU004024"/>
    </source>
</evidence>
<evidence type="ECO:0000256" key="1">
    <source>
        <dbReference type="ARBA" id="ARBA00004141"/>
    </source>
</evidence>
<keyword evidence="21" id="KW-1185">Reference proteome</keyword>
<comment type="function">
    <text evidence="12 15">Subunits I and II form the functional core of the enzyme complex. Electrons originating in cytochrome c are transferred via heme a and Cu(A) to the binuclear center formed by heme a3 and Cu(B).</text>
</comment>
<keyword evidence="9 16" id="KW-1133">Transmembrane helix</keyword>
<evidence type="ECO:0000256" key="10">
    <source>
        <dbReference type="ARBA" id="ARBA00023008"/>
    </source>
</evidence>
<dbReference type="SUPFAM" id="SSF49503">
    <property type="entry name" value="Cupredoxins"/>
    <property type="match status" value="1"/>
</dbReference>
<comment type="subcellular location">
    <subcellularLocation>
        <location evidence="14">Cell membrane</location>
        <topology evidence="14">Multi-pass membrane protein</topology>
    </subcellularLocation>
    <subcellularLocation>
        <location evidence="1">Membrane</location>
        <topology evidence="1">Multi-pass membrane protein</topology>
    </subcellularLocation>
</comment>
<dbReference type="Gene3D" id="1.10.287.90">
    <property type="match status" value="1"/>
</dbReference>
<evidence type="ECO:0000259" key="19">
    <source>
        <dbReference type="PROSITE" id="PS50999"/>
    </source>
</evidence>
<dbReference type="Gene3D" id="2.60.40.420">
    <property type="entry name" value="Cupredoxins - blue copper proteins"/>
    <property type="match status" value="1"/>
</dbReference>
<evidence type="ECO:0000256" key="11">
    <source>
        <dbReference type="ARBA" id="ARBA00023136"/>
    </source>
</evidence>
<dbReference type="Proteomes" id="UP000630923">
    <property type="component" value="Unassembled WGS sequence"/>
</dbReference>
<dbReference type="GO" id="GO:0042773">
    <property type="term" value="P:ATP synthesis coupled electron transport"/>
    <property type="evidence" value="ECO:0007669"/>
    <property type="project" value="TreeGrafter"/>
</dbReference>
<evidence type="ECO:0000256" key="2">
    <source>
        <dbReference type="ARBA" id="ARBA00007866"/>
    </source>
</evidence>
<evidence type="ECO:0000256" key="6">
    <source>
        <dbReference type="ARBA" id="ARBA00022723"/>
    </source>
</evidence>
<dbReference type="GO" id="GO:0005507">
    <property type="term" value="F:copper ion binding"/>
    <property type="evidence" value="ECO:0007669"/>
    <property type="project" value="InterPro"/>
</dbReference>
<dbReference type="AlphaFoldDB" id="A0A919AXY8"/>
<dbReference type="EC" id="7.1.1.9" evidence="15"/>
<dbReference type="Pfam" id="PF02790">
    <property type="entry name" value="COX2_TM"/>
    <property type="match status" value="1"/>
</dbReference>
<evidence type="ECO:0000256" key="7">
    <source>
        <dbReference type="ARBA" id="ARBA00022967"/>
    </source>
</evidence>
<dbReference type="InterPro" id="IPR011759">
    <property type="entry name" value="Cyt_c_oxidase_su2_TM_dom"/>
</dbReference>
<accession>A0A919AXY8</accession>
<feature type="transmembrane region" description="Helical" evidence="16">
    <location>
        <begin position="58"/>
        <end position="78"/>
    </location>
</feature>
<organism evidence="20 21">
    <name type="scientific">Kordiimonas sediminis</name>
    <dbReference type="NCBI Taxonomy" id="1735581"/>
    <lineage>
        <taxon>Bacteria</taxon>
        <taxon>Pseudomonadati</taxon>
        <taxon>Pseudomonadota</taxon>
        <taxon>Alphaproteobacteria</taxon>
        <taxon>Kordiimonadales</taxon>
        <taxon>Kordiimonadaceae</taxon>
        <taxon>Kordiimonas</taxon>
    </lineage>
</organism>
<dbReference type="InterPro" id="IPR034210">
    <property type="entry name" value="CcO_II_C"/>
</dbReference>
<comment type="similarity">
    <text evidence="2 14">Belongs to the cytochrome c oxidase subunit 2 family.</text>
</comment>
<evidence type="ECO:0000313" key="20">
    <source>
        <dbReference type="EMBL" id="GHF30177.1"/>
    </source>
</evidence>
<evidence type="ECO:0000256" key="13">
    <source>
        <dbReference type="ARBA" id="ARBA00047816"/>
    </source>
</evidence>
<dbReference type="NCBIfam" id="TIGR02866">
    <property type="entry name" value="CoxB"/>
    <property type="match status" value="1"/>
</dbReference>
<dbReference type="PROSITE" id="PS00078">
    <property type="entry name" value="COX2"/>
    <property type="match status" value="1"/>
</dbReference>
<dbReference type="PROSITE" id="PS50857">
    <property type="entry name" value="COX2_CUA"/>
    <property type="match status" value="1"/>
</dbReference>
<evidence type="ECO:0000256" key="12">
    <source>
        <dbReference type="ARBA" id="ARBA00024688"/>
    </source>
</evidence>
<dbReference type="RefSeq" id="WP_191253816.1">
    <property type="nucleotide sequence ID" value="NZ_BNCI01000002.1"/>
</dbReference>
<dbReference type="InterPro" id="IPR008972">
    <property type="entry name" value="Cupredoxin"/>
</dbReference>
<keyword evidence="6 15" id="KW-0479">Metal-binding</keyword>
<dbReference type="CDD" id="cd13912">
    <property type="entry name" value="CcO_II_C"/>
    <property type="match status" value="1"/>
</dbReference>
<keyword evidence="10 15" id="KW-0186">Copper</keyword>
<dbReference type="PANTHER" id="PTHR22888">
    <property type="entry name" value="CYTOCHROME C OXIDASE, SUBUNIT II"/>
    <property type="match status" value="1"/>
</dbReference>
<proteinExistence type="inferred from homology"/>
<dbReference type="GO" id="GO:0005886">
    <property type="term" value="C:plasma membrane"/>
    <property type="evidence" value="ECO:0007669"/>
    <property type="project" value="UniProtKB-SubCell"/>
</dbReference>
<feature type="domain" description="Cytochrome oxidase subunit II transmembrane region profile" evidence="19">
    <location>
        <begin position="32"/>
        <end position="127"/>
    </location>
</feature>
<feature type="domain" description="Cytochrome oxidase subunit II copper A binding" evidence="18">
    <location>
        <begin position="128"/>
        <end position="281"/>
    </location>
</feature>
<dbReference type="InterPro" id="IPR002429">
    <property type="entry name" value="CcO_II-like_C"/>
</dbReference>
<comment type="cofactor">
    <cofactor evidence="15">
        <name>Cu cation</name>
        <dbReference type="ChEBI" id="CHEBI:23378"/>
    </cofactor>
    <text evidence="15">Binds a copper A center.</text>
</comment>
<reference evidence="20" key="2">
    <citation type="submission" date="2020-09" db="EMBL/GenBank/DDBJ databases">
        <authorList>
            <person name="Sun Q."/>
            <person name="Kim S."/>
        </authorList>
    </citation>
    <scope>NUCLEOTIDE SEQUENCE</scope>
    <source>
        <strain evidence="20">KCTC 42590</strain>
    </source>
</reference>
<keyword evidence="3 14" id="KW-0813">Transport</keyword>
<dbReference type="InterPro" id="IPR001505">
    <property type="entry name" value="Copper_CuA"/>
</dbReference>
<evidence type="ECO:0000259" key="18">
    <source>
        <dbReference type="PROSITE" id="PS50857"/>
    </source>
</evidence>